<accession>A0A2A2H149</accession>
<comment type="caution">
    <text evidence="2">The sequence shown here is derived from an EMBL/GenBank/DDBJ whole genome shotgun (WGS) entry which is preliminary data.</text>
</comment>
<dbReference type="RefSeq" id="WP_069583929.1">
    <property type="nucleotide sequence ID" value="NZ_LMVM01000040.1"/>
</dbReference>
<sequence length="229" mass="24849">MPELNSLIASILPYALGAAVSPVILATILTTVSPTRSPRLASFSYLFGAIIFFLIVAFSGMYIGSGLSAVALGTIHIGAITEVVLGSILVIIALKSICIREESREGGLIGFISSLREDRNSSTFIKFFYFGFIAFLASFVTDILVLQAGTLIGLSNPGFALAAETVIILGIITLLVAEISFIIYLIFASKARKILTPARNWIINYSDYFTTIVYLILGFFFLIRGFMFI</sequence>
<feature type="transmembrane region" description="Helical" evidence="1">
    <location>
        <begin position="69"/>
        <end position="94"/>
    </location>
</feature>
<evidence type="ECO:0000313" key="2">
    <source>
        <dbReference type="EMBL" id="PAV03026.1"/>
    </source>
</evidence>
<keyword evidence="1" id="KW-0472">Membrane</keyword>
<dbReference type="EMBL" id="LMVM01000040">
    <property type="protein sequence ID" value="PAV03026.1"/>
    <property type="molecule type" value="Genomic_DNA"/>
</dbReference>
<keyword evidence="1" id="KW-1133">Transmembrane helix</keyword>
<keyword evidence="3" id="KW-1185">Reference proteome</keyword>
<gene>
    <name evidence="2" type="ORF">ASJ80_07060</name>
</gene>
<dbReference type="Pfam" id="PF11139">
    <property type="entry name" value="SfLAP"/>
    <property type="match status" value="1"/>
</dbReference>
<feature type="transmembrane region" description="Helical" evidence="1">
    <location>
        <begin position="166"/>
        <end position="187"/>
    </location>
</feature>
<feature type="transmembrane region" description="Helical" evidence="1">
    <location>
        <begin position="208"/>
        <end position="227"/>
    </location>
</feature>
<protein>
    <submittedName>
        <fullName evidence="2">Uncharacterized protein</fullName>
    </submittedName>
</protein>
<reference evidence="2 3" key="1">
    <citation type="journal article" date="2017" name="BMC Genomics">
        <title>Genomic analysis of methanogenic archaea reveals a shift towards energy conservation.</title>
        <authorList>
            <person name="Gilmore S.P."/>
            <person name="Henske J.K."/>
            <person name="Sexton J.A."/>
            <person name="Solomon K.V."/>
            <person name="Seppala S."/>
            <person name="Yoo J.I."/>
            <person name="Huyett L.M."/>
            <person name="Pressman A."/>
            <person name="Cogan J.Z."/>
            <person name="Kivenson V."/>
            <person name="Peng X."/>
            <person name="Tan Y."/>
            <person name="Valentine D.L."/>
            <person name="O'Malley M.A."/>
        </authorList>
    </citation>
    <scope>NUCLEOTIDE SEQUENCE [LARGE SCALE GENOMIC DNA]</scope>
    <source>
        <strain evidence="2 3">M.o.H.</strain>
    </source>
</reference>
<evidence type="ECO:0000313" key="3">
    <source>
        <dbReference type="Proteomes" id="UP000217784"/>
    </source>
</evidence>
<evidence type="ECO:0000256" key="1">
    <source>
        <dbReference type="SAM" id="Phobius"/>
    </source>
</evidence>
<keyword evidence="1" id="KW-0812">Transmembrane</keyword>
<dbReference type="Proteomes" id="UP000217784">
    <property type="component" value="Unassembled WGS sequence"/>
</dbReference>
<proteinExistence type="predicted"/>
<feature type="transmembrane region" description="Helical" evidence="1">
    <location>
        <begin position="12"/>
        <end position="32"/>
    </location>
</feature>
<dbReference type="AlphaFoldDB" id="A0A2A2H149"/>
<feature type="transmembrane region" description="Helical" evidence="1">
    <location>
        <begin position="44"/>
        <end position="63"/>
    </location>
</feature>
<organism evidence="2 3">
    <name type="scientific">Methanobacterium bryantii</name>
    <dbReference type="NCBI Taxonomy" id="2161"/>
    <lineage>
        <taxon>Archaea</taxon>
        <taxon>Methanobacteriati</taxon>
        <taxon>Methanobacteriota</taxon>
        <taxon>Methanomada group</taxon>
        <taxon>Methanobacteria</taxon>
        <taxon>Methanobacteriales</taxon>
        <taxon>Methanobacteriaceae</taxon>
        <taxon>Methanobacterium</taxon>
    </lineage>
</organism>
<dbReference type="InterPro" id="IPR021315">
    <property type="entry name" value="Gap/Sap"/>
</dbReference>
<name>A0A2A2H149_METBR</name>
<feature type="transmembrane region" description="Helical" evidence="1">
    <location>
        <begin position="127"/>
        <end position="146"/>
    </location>
</feature>
<dbReference type="OrthoDB" id="71233at2157"/>